<evidence type="ECO:0000256" key="6">
    <source>
        <dbReference type="ARBA" id="ARBA00023049"/>
    </source>
</evidence>
<keyword evidence="3" id="KW-0645">Protease</keyword>
<protein>
    <submittedName>
        <fullName evidence="8">Zinc carboxypeptidase</fullName>
    </submittedName>
</protein>
<dbReference type="InterPro" id="IPR000834">
    <property type="entry name" value="Peptidase_M14"/>
</dbReference>
<evidence type="ECO:0000313" key="9">
    <source>
        <dbReference type="Proteomes" id="UP000077667"/>
    </source>
</evidence>
<evidence type="ECO:0000256" key="3">
    <source>
        <dbReference type="ARBA" id="ARBA00022670"/>
    </source>
</evidence>
<dbReference type="EMBL" id="CP015772">
    <property type="protein sequence ID" value="ANH79906.1"/>
    <property type="molecule type" value="Genomic_DNA"/>
</dbReference>
<dbReference type="SUPFAM" id="SSF52317">
    <property type="entry name" value="Class I glutamine amidotransferase-like"/>
    <property type="match status" value="1"/>
</dbReference>
<dbReference type="PANTHER" id="PTHR11705">
    <property type="entry name" value="PROTEASE FAMILY M14 CARBOXYPEPTIDASE A,B"/>
    <property type="match status" value="1"/>
</dbReference>
<dbReference type="Gene3D" id="3.40.630.10">
    <property type="entry name" value="Zn peptidases"/>
    <property type="match status" value="1"/>
</dbReference>
<dbReference type="STRING" id="1176587.A8C56_01980"/>
<evidence type="ECO:0000259" key="7">
    <source>
        <dbReference type="SMART" id="SM00631"/>
    </source>
</evidence>
<dbReference type="GO" id="GO:0008270">
    <property type="term" value="F:zinc ion binding"/>
    <property type="evidence" value="ECO:0007669"/>
    <property type="project" value="InterPro"/>
</dbReference>
<evidence type="ECO:0000313" key="8">
    <source>
        <dbReference type="EMBL" id="ANH79906.1"/>
    </source>
</evidence>
<dbReference type="GO" id="GO:0004181">
    <property type="term" value="F:metallocarboxypeptidase activity"/>
    <property type="evidence" value="ECO:0007669"/>
    <property type="project" value="InterPro"/>
</dbReference>
<evidence type="ECO:0000256" key="2">
    <source>
        <dbReference type="ARBA" id="ARBA00005988"/>
    </source>
</evidence>
<dbReference type="Pfam" id="PF00246">
    <property type="entry name" value="Peptidase_M14"/>
    <property type="match status" value="1"/>
</dbReference>
<keyword evidence="6" id="KW-0482">Metalloprotease</keyword>
<dbReference type="SMART" id="SM00631">
    <property type="entry name" value="Zn_pept"/>
    <property type="match status" value="1"/>
</dbReference>
<feature type="domain" description="Peptidase M14" evidence="7">
    <location>
        <begin position="37"/>
        <end position="341"/>
    </location>
</feature>
<dbReference type="SUPFAM" id="SSF53187">
    <property type="entry name" value="Zn-dependent exopeptidases"/>
    <property type="match status" value="1"/>
</dbReference>
<dbReference type="CDD" id="cd06238">
    <property type="entry name" value="M14-like"/>
    <property type="match status" value="1"/>
</dbReference>
<comment type="similarity">
    <text evidence="2">Belongs to the peptidase M14 family.</text>
</comment>
<proteinExistence type="inferred from homology"/>
<gene>
    <name evidence="8" type="ORF">A8C56_01980</name>
</gene>
<keyword evidence="5" id="KW-0862">Zinc</keyword>
<evidence type="ECO:0000256" key="4">
    <source>
        <dbReference type="ARBA" id="ARBA00022801"/>
    </source>
</evidence>
<dbReference type="Proteomes" id="UP000077667">
    <property type="component" value="Chromosome"/>
</dbReference>
<dbReference type="KEGG" id="nia:A8C56_01980"/>
<reference evidence="8 9" key="1">
    <citation type="submission" date="2016-05" db="EMBL/GenBank/DDBJ databases">
        <title>Niabella ginsenosidivorans BS26 whole genome sequencing.</title>
        <authorList>
            <person name="Im W.T."/>
            <person name="Siddiqi M.Z."/>
        </authorList>
    </citation>
    <scope>NUCLEOTIDE SEQUENCE [LARGE SCALE GENOMIC DNA]</scope>
    <source>
        <strain evidence="8 9">BS26</strain>
    </source>
</reference>
<dbReference type="OrthoDB" id="9758209at2"/>
<evidence type="ECO:0000256" key="5">
    <source>
        <dbReference type="ARBA" id="ARBA00022833"/>
    </source>
</evidence>
<dbReference type="GO" id="GO:0006508">
    <property type="term" value="P:proteolysis"/>
    <property type="evidence" value="ECO:0007669"/>
    <property type="project" value="UniProtKB-KW"/>
</dbReference>
<dbReference type="RefSeq" id="WP_067751333.1">
    <property type="nucleotide sequence ID" value="NZ_CP015772.1"/>
</dbReference>
<dbReference type="AlphaFoldDB" id="A0A1A9HWZ8"/>
<organism evidence="8 9">
    <name type="scientific">Niabella ginsenosidivorans</name>
    <dbReference type="NCBI Taxonomy" id="1176587"/>
    <lineage>
        <taxon>Bacteria</taxon>
        <taxon>Pseudomonadati</taxon>
        <taxon>Bacteroidota</taxon>
        <taxon>Chitinophagia</taxon>
        <taxon>Chitinophagales</taxon>
        <taxon>Chitinophagaceae</taxon>
        <taxon>Niabella</taxon>
    </lineage>
</organism>
<comment type="cofactor">
    <cofactor evidence="1">
        <name>Zn(2+)</name>
        <dbReference type="ChEBI" id="CHEBI:29105"/>
    </cofactor>
</comment>
<dbReference type="PANTHER" id="PTHR11705:SF143">
    <property type="entry name" value="SLL0236 PROTEIN"/>
    <property type="match status" value="1"/>
</dbReference>
<dbReference type="InterPro" id="IPR029062">
    <property type="entry name" value="Class_I_gatase-like"/>
</dbReference>
<keyword evidence="8" id="KW-0121">Carboxypeptidase</keyword>
<sequence>MFKRFFLLISVGWYCTSGFSQLQAPESFLGYKPGNRFTPHYRLVEYFKHVAANSKMVQLYQYGETNEHRPLIVAYVGEEQNLQHIDAIRQKNLAMANGQAQAAGAPVIVWLSYNVHGNEPASSEAAMLTLYELVNPANAGTKEWLKNTLVIIDPCLNPDGRDRYVNWYNGVVGKSANAFPQAREHREPWPQGRSNHYNFDLNRDWAWQTQQESRYRVALYNQWLPQIHVDFHEQGYNAPYYFAPAAEPYHDVLTKWQRDFQKVIGKNHAKYFDQKGWLYFTKERFDLFYPSYGDTYPLYSGAIGMTYEQGGISAGLAVQAGDGDTVTLVSRVAHHVTTGLSTVETASANAAQLLQQYSDYFANAAEGKTGSYRSFIIKYSKADEQKLDALKKLLTKNSIRYGTATGSGKGWNYDTRREETFSIEKKDIVVSTRQPRSALIQVLFEPESRLTDSVTYDITAWALPYAYGLKGYASRQVFTVNAVTANDEVRGGINEAYGYVMPWGMNTARAAAQLLQNRVKLRIAENDFTFNHQKFSKGAVIILKTGNNLPSSDLLAKVKAAADSNMVPVSAVSTGMVDTGFDFGSPSVRAVKAPRVVLVTGPEASAYAAGEVWSFFDNELKYPVSLVNSNDLNKLNLGNVDVIIVPDGNYDFLSGKESSAFIAAWVRNGGRLIALESAVTQLSKLDWCSLKLKEDSASRKDSIIKPSVFGSREREEVSETTPGSIYRVRVDNTHPLMFGYPDYYYTLKMDNKIYRPIAKDGWNVGIINSDNKMSGFTGTKLLKKMKDGVLFAVQDLGKGNIIYLTDDVLFRNFWENGKLLFTNAVFLVGED</sequence>
<evidence type="ECO:0000256" key="1">
    <source>
        <dbReference type="ARBA" id="ARBA00001947"/>
    </source>
</evidence>
<dbReference type="CDD" id="cd03143">
    <property type="entry name" value="A4_beta-galactosidase_middle_domain"/>
    <property type="match status" value="1"/>
</dbReference>
<accession>A0A1A9HWZ8</accession>
<keyword evidence="9" id="KW-1185">Reference proteome</keyword>
<dbReference type="GO" id="GO:0005615">
    <property type="term" value="C:extracellular space"/>
    <property type="evidence" value="ECO:0007669"/>
    <property type="project" value="TreeGrafter"/>
</dbReference>
<keyword evidence="4" id="KW-0378">Hydrolase</keyword>
<name>A0A1A9HWZ8_9BACT</name>